<keyword evidence="2" id="KW-1185">Reference proteome</keyword>
<dbReference type="AlphaFoldDB" id="A0A7W5Z4E8"/>
<evidence type="ECO:0000313" key="2">
    <source>
        <dbReference type="Proteomes" id="UP000537592"/>
    </source>
</evidence>
<accession>A0A7W5Z4E8</accession>
<name>A0A7W5Z4E8_9HYPH</name>
<sequence length="76" mass="8642">MQQYPDRRIWQGVVHANLEYQDCAFATDQSHLWMNFATITPKSLQCLDFTIGHASCPYCIIMRQWHVGAIGGLAAD</sequence>
<gene>
    <name evidence="1" type="ORF">FHS81_002081</name>
</gene>
<comment type="caution">
    <text evidence="1">The sequence shown here is derived from an EMBL/GenBank/DDBJ whole genome shotgun (WGS) entry which is preliminary data.</text>
</comment>
<reference evidence="1 2" key="1">
    <citation type="submission" date="2020-08" db="EMBL/GenBank/DDBJ databases">
        <title>Genomic Encyclopedia of Type Strains, Phase IV (KMG-IV): sequencing the most valuable type-strain genomes for metagenomic binning, comparative biology and taxonomic classification.</title>
        <authorList>
            <person name="Goeker M."/>
        </authorList>
    </citation>
    <scope>NUCLEOTIDE SEQUENCE [LARGE SCALE GENOMIC DNA]</scope>
    <source>
        <strain evidence="1 2">DSM 28760</strain>
    </source>
</reference>
<proteinExistence type="predicted"/>
<organism evidence="1 2">
    <name type="scientific">Pseudochelatococcus contaminans</name>
    <dbReference type="NCBI Taxonomy" id="1538103"/>
    <lineage>
        <taxon>Bacteria</taxon>
        <taxon>Pseudomonadati</taxon>
        <taxon>Pseudomonadota</taxon>
        <taxon>Alphaproteobacteria</taxon>
        <taxon>Hyphomicrobiales</taxon>
        <taxon>Chelatococcaceae</taxon>
        <taxon>Pseudochelatococcus</taxon>
    </lineage>
</organism>
<dbReference type="EMBL" id="JACICC010000004">
    <property type="protein sequence ID" value="MBB3809993.1"/>
    <property type="molecule type" value="Genomic_DNA"/>
</dbReference>
<protein>
    <submittedName>
        <fullName evidence="1">Uncharacterized protein</fullName>
    </submittedName>
</protein>
<evidence type="ECO:0000313" key="1">
    <source>
        <dbReference type="EMBL" id="MBB3809993.1"/>
    </source>
</evidence>
<dbReference type="Proteomes" id="UP000537592">
    <property type="component" value="Unassembled WGS sequence"/>
</dbReference>